<evidence type="ECO:0000313" key="4">
    <source>
        <dbReference type="EMBL" id="AMM31896.1"/>
    </source>
</evidence>
<dbReference type="InterPro" id="IPR023577">
    <property type="entry name" value="CYTH_domain"/>
</dbReference>
<feature type="region of interest" description="Disordered" evidence="1">
    <location>
        <begin position="1"/>
        <end position="31"/>
    </location>
</feature>
<dbReference type="CDD" id="cd07374">
    <property type="entry name" value="CYTH-like_Pase"/>
    <property type="match status" value="1"/>
</dbReference>
<dbReference type="Gene3D" id="1.40.20.10">
    <property type="entry name" value="CHAD domain"/>
    <property type="match status" value="1"/>
</dbReference>
<keyword evidence="5" id="KW-1185">Reference proteome</keyword>
<name>A0A126ZYE0_9MICC</name>
<dbReference type="SMART" id="SM01118">
    <property type="entry name" value="CYTH"/>
    <property type="match status" value="1"/>
</dbReference>
<evidence type="ECO:0000259" key="3">
    <source>
        <dbReference type="PROSITE" id="PS51708"/>
    </source>
</evidence>
<protein>
    <recommendedName>
        <fullName evidence="6">CHAD domain-containing protein</fullName>
    </recommendedName>
</protein>
<dbReference type="SUPFAM" id="SSF55154">
    <property type="entry name" value="CYTH-like phosphatases"/>
    <property type="match status" value="1"/>
</dbReference>
<feature type="domain" description="CYTH" evidence="2">
    <location>
        <begin position="6"/>
        <end position="204"/>
    </location>
</feature>
<organism evidence="4 5">
    <name type="scientific">Sinomonas atrocyanea</name>
    <dbReference type="NCBI Taxonomy" id="37927"/>
    <lineage>
        <taxon>Bacteria</taxon>
        <taxon>Bacillati</taxon>
        <taxon>Actinomycetota</taxon>
        <taxon>Actinomycetes</taxon>
        <taxon>Micrococcales</taxon>
        <taxon>Micrococcaceae</taxon>
        <taxon>Sinomonas</taxon>
    </lineage>
</organism>
<proteinExistence type="predicted"/>
<dbReference type="SMART" id="SM00880">
    <property type="entry name" value="CHAD"/>
    <property type="match status" value="1"/>
</dbReference>
<dbReference type="PROSITE" id="PS51707">
    <property type="entry name" value="CYTH"/>
    <property type="match status" value="1"/>
</dbReference>
<dbReference type="Proteomes" id="UP000070134">
    <property type="component" value="Chromosome"/>
</dbReference>
<evidence type="ECO:0000313" key="5">
    <source>
        <dbReference type="Proteomes" id="UP000070134"/>
    </source>
</evidence>
<reference evidence="4 5" key="1">
    <citation type="submission" date="2016-02" db="EMBL/GenBank/DDBJ databases">
        <title>Complete genome of Sinomonas atrocyanea KCTC 3377.</title>
        <authorList>
            <person name="Kim K.M."/>
        </authorList>
    </citation>
    <scope>NUCLEOTIDE SEQUENCE [LARGE SCALE GENOMIC DNA]</scope>
    <source>
        <strain evidence="4 5">KCTC 3377</strain>
    </source>
</reference>
<dbReference type="Pfam" id="PF05235">
    <property type="entry name" value="CHAD"/>
    <property type="match status" value="1"/>
</dbReference>
<dbReference type="Gene3D" id="2.40.320.10">
    <property type="entry name" value="Hypothetical Protein Pfu-838710-001"/>
    <property type="match status" value="1"/>
</dbReference>
<evidence type="ECO:0000259" key="2">
    <source>
        <dbReference type="PROSITE" id="PS51707"/>
    </source>
</evidence>
<gene>
    <name evidence="4" type="ORF">SA2016_1214</name>
</gene>
<dbReference type="InterPro" id="IPR007899">
    <property type="entry name" value="CHAD_dom"/>
</dbReference>
<dbReference type="KEGG" id="satk:SA2016_1214"/>
<evidence type="ECO:0000256" key="1">
    <source>
        <dbReference type="SAM" id="MobiDB-lite"/>
    </source>
</evidence>
<dbReference type="RefSeq" id="WP_066496541.1">
    <property type="nucleotide sequence ID" value="NZ_BJMO01000066.1"/>
</dbReference>
<dbReference type="EMBL" id="CP014518">
    <property type="protein sequence ID" value="AMM31896.1"/>
    <property type="molecule type" value="Genomic_DNA"/>
</dbReference>
<dbReference type="PANTHER" id="PTHR39339">
    <property type="entry name" value="SLR1444 PROTEIN"/>
    <property type="match status" value="1"/>
</dbReference>
<sequence>MAGQDALEVERKYSVETDTPVPDLAGLPGVDRIGTPQTRQLDAVYFDTQDFALARHRITLRRRTGGPDAGWHLKLPAASGARQEIHEPLRLDTATVPDRLRNLVAAHTRGAGLVPIARLSTRRTATELFDAAGHALAEFSDDHVESQVPPGIGPGQRWREWELELVTGSEDLLEAADELFAAAGIHPAALPSKLVRALGPALQHAAPQQATPERKGEAGVVLLAYLRQHAEELLARDPGVRLDAPDAVHQLRVSARRMRSALASFRKFVDADAANRLRDELQWLAGTVGGARDVEVMRARLADLAASQPAALLLGPVLARIEEESDFRYRQAHDAGLVALDSERYLRLLDSLDAFLDAPPLTDRGRKTARKAVARRLARDVRRLQDAVRVAEDLDGAEAADVTALEAALHEVRKSAKRLRYAGEAAEPVLGKRASRLAASAERIQDTLGELQDTVVSRAHLLELAAAAQASGESAFSFGRLHALEEQRAAEARARFRRDWAKFLDAHA</sequence>
<dbReference type="AlphaFoldDB" id="A0A126ZYE0"/>
<dbReference type="OrthoDB" id="9777271at2"/>
<dbReference type="PANTHER" id="PTHR39339:SF1">
    <property type="entry name" value="CHAD DOMAIN-CONTAINING PROTEIN"/>
    <property type="match status" value="1"/>
</dbReference>
<dbReference type="InterPro" id="IPR033469">
    <property type="entry name" value="CYTH-like_dom_sf"/>
</dbReference>
<feature type="domain" description="CHAD" evidence="3">
    <location>
        <begin position="215"/>
        <end position="505"/>
    </location>
</feature>
<evidence type="ECO:0008006" key="6">
    <source>
        <dbReference type="Google" id="ProtNLM"/>
    </source>
</evidence>
<dbReference type="InterPro" id="IPR038186">
    <property type="entry name" value="CHAD_dom_sf"/>
</dbReference>
<dbReference type="STRING" id="37927.SA2016_1214"/>
<accession>A0A126ZYE0</accession>
<dbReference type="PATRIC" id="fig|37927.3.peg.1260"/>
<dbReference type="Pfam" id="PF01928">
    <property type="entry name" value="CYTH"/>
    <property type="match status" value="1"/>
</dbReference>
<dbReference type="PROSITE" id="PS51708">
    <property type="entry name" value="CHAD"/>
    <property type="match status" value="1"/>
</dbReference>